<dbReference type="STRING" id="871651.SAMN05421688_2483"/>
<organism evidence="1 2">
    <name type="scientific">Poseidonocella pacifica</name>
    <dbReference type="NCBI Taxonomy" id="871651"/>
    <lineage>
        <taxon>Bacteria</taxon>
        <taxon>Pseudomonadati</taxon>
        <taxon>Pseudomonadota</taxon>
        <taxon>Alphaproteobacteria</taxon>
        <taxon>Rhodobacterales</taxon>
        <taxon>Roseobacteraceae</taxon>
        <taxon>Poseidonocella</taxon>
    </lineage>
</organism>
<dbReference type="InterPro" id="IPR021251">
    <property type="entry name" value="DUF2793"/>
</dbReference>
<reference evidence="1 2" key="1">
    <citation type="submission" date="2016-10" db="EMBL/GenBank/DDBJ databases">
        <authorList>
            <person name="de Groot N.N."/>
        </authorList>
    </citation>
    <scope>NUCLEOTIDE SEQUENCE [LARGE SCALE GENOMIC DNA]</scope>
    <source>
        <strain evidence="1 2">DSM 29316</strain>
    </source>
</reference>
<dbReference type="EMBL" id="FOJU01000004">
    <property type="protein sequence ID" value="SFB04392.1"/>
    <property type="molecule type" value="Genomic_DNA"/>
</dbReference>
<dbReference type="RefSeq" id="WP_092065356.1">
    <property type="nucleotide sequence ID" value="NZ_FOJU01000004.1"/>
</dbReference>
<protein>
    <recommendedName>
        <fullName evidence="3">DUF2793 domain-containing protein</fullName>
    </recommendedName>
</protein>
<evidence type="ECO:0000313" key="1">
    <source>
        <dbReference type="EMBL" id="SFB04392.1"/>
    </source>
</evidence>
<dbReference type="AlphaFoldDB" id="A0A1I0XTQ6"/>
<keyword evidence="2" id="KW-1185">Reference proteome</keyword>
<gene>
    <name evidence="1" type="ORF">SAMN05421688_2483</name>
</gene>
<dbReference type="Pfam" id="PF10983">
    <property type="entry name" value="DUF2793"/>
    <property type="match status" value="1"/>
</dbReference>
<proteinExistence type="predicted"/>
<name>A0A1I0XTQ6_9RHOB</name>
<evidence type="ECO:0000313" key="2">
    <source>
        <dbReference type="Proteomes" id="UP000198796"/>
    </source>
</evidence>
<dbReference type="OrthoDB" id="564699at2"/>
<sequence length="261" mass="27493">MTETSPTLQLPYIQPAQAQKHVTHNEALRVLDALIQLSVVDAALTSPPVTPEMGSRYIVASGATGEWAGQDHAVTLFGPTGWEFHAPQPGWRADDQVNGTTLRFDGVSWTPLATRETDRLGVNTAADDTTRLSVSADATALSHAGGSHHLKINKAQETETASLLLQAGWSGRAELGTAGNDDFSIKVSADGSAWSEALRVDAADGTVNIQGAFRLPPTIISDLPAGAPMGSIAFVSDDDGGPQIVYSDGENWRRGANKAII</sequence>
<dbReference type="Proteomes" id="UP000198796">
    <property type="component" value="Unassembled WGS sequence"/>
</dbReference>
<accession>A0A1I0XTQ6</accession>
<evidence type="ECO:0008006" key="3">
    <source>
        <dbReference type="Google" id="ProtNLM"/>
    </source>
</evidence>